<dbReference type="RefSeq" id="WP_043525417.1">
    <property type="nucleotide sequence ID" value="NZ_BAABKU010000025.1"/>
</dbReference>
<name>A0A0A6UQ92_ACTUT</name>
<evidence type="ECO:0000313" key="1">
    <source>
        <dbReference type="EMBL" id="KHD76549.1"/>
    </source>
</evidence>
<evidence type="ECO:0000313" key="2">
    <source>
        <dbReference type="Proteomes" id="UP000054537"/>
    </source>
</evidence>
<proteinExistence type="predicted"/>
<dbReference type="AlphaFoldDB" id="A0A0A6UQ92"/>
<dbReference type="EMBL" id="JRTT01000017">
    <property type="protein sequence ID" value="KHD76549.1"/>
    <property type="molecule type" value="Genomic_DNA"/>
</dbReference>
<sequence>MANWVAEKRVEHAERAKFYRNLRMMKTRRYAISKAMFALQVSLHAARQQVLHVDERNPWAGQGKAKNADERRFCSLVDEVLDLCGTAESAVYAAATEWDTFAKAKIYYTTEDAA</sequence>
<gene>
    <name evidence="1" type="ORF">MB27_16215</name>
</gene>
<dbReference type="Proteomes" id="UP000054537">
    <property type="component" value="Unassembled WGS sequence"/>
</dbReference>
<accession>A0A0A6UQ92</accession>
<keyword evidence="2" id="KW-1185">Reference proteome</keyword>
<reference evidence="1 2" key="1">
    <citation type="submission" date="2014-10" db="EMBL/GenBank/DDBJ databases">
        <title>Draft genome sequence of Actinoplanes utahensis NRRL 12052.</title>
        <authorList>
            <person name="Velasco-Bucheli B."/>
            <person name="del Cerro C."/>
            <person name="Hormigo D."/>
            <person name="Garcia J.L."/>
            <person name="Acebal C."/>
            <person name="Arroyo M."/>
            <person name="de la Mata I."/>
        </authorList>
    </citation>
    <scope>NUCLEOTIDE SEQUENCE [LARGE SCALE GENOMIC DNA]</scope>
    <source>
        <strain evidence="1 2">NRRL 12052</strain>
    </source>
</reference>
<protein>
    <submittedName>
        <fullName evidence="1">Uncharacterized protein</fullName>
    </submittedName>
</protein>
<comment type="caution">
    <text evidence="1">The sequence shown here is derived from an EMBL/GenBank/DDBJ whole genome shotgun (WGS) entry which is preliminary data.</text>
</comment>
<organism evidence="1 2">
    <name type="scientific">Actinoplanes utahensis</name>
    <dbReference type="NCBI Taxonomy" id="1869"/>
    <lineage>
        <taxon>Bacteria</taxon>
        <taxon>Bacillati</taxon>
        <taxon>Actinomycetota</taxon>
        <taxon>Actinomycetes</taxon>
        <taxon>Micromonosporales</taxon>
        <taxon>Micromonosporaceae</taxon>
        <taxon>Actinoplanes</taxon>
    </lineage>
</organism>